<dbReference type="InterPro" id="IPR045863">
    <property type="entry name" value="CorA_TM1_TM2"/>
</dbReference>
<accession>A0AA40AJ69</accession>
<sequence>MDEDDLKSLSLKELLDTHGAVYHDHDLGKVFRIKTEALLQWLESCPLQPSQKKTLSRNNGFHRYSVDLMVMVQNCEFFTKPRQDVHRRDIDGLLIAATTSADDDGTYFPCQNCQNGAKDNFYGGCFAHDHTSHRQLTLGHKDAATIKILTQIATMFLPASLIASLFSSTMFGDSSMNISSVGLYFAVTMPLLLVTLLLIIFLERGLPWRHTTSDLQIGSS</sequence>
<keyword evidence="3 5" id="KW-1133">Transmembrane helix</keyword>
<dbReference type="SUPFAM" id="SSF144083">
    <property type="entry name" value="Magnesium transport protein CorA, transmembrane region"/>
    <property type="match status" value="1"/>
</dbReference>
<dbReference type="RefSeq" id="XP_060295600.1">
    <property type="nucleotide sequence ID" value="XM_060439802.1"/>
</dbReference>
<comment type="caution">
    <text evidence="6">The sequence shown here is derived from an EMBL/GenBank/DDBJ whole genome shotgun (WGS) entry which is preliminary data.</text>
</comment>
<evidence type="ECO:0000256" key="5">
    <source>
        <dbReference type="SAM" id="Phobius"/>
    </source>
</evidence>
<evidence type="ECO:0000313" key="7">
    <source>
        <dbReference type="Proteomes" id="UP001172101"/>
    </source>
</evidence>
<evidence type="ECO:0000256" key="2">
    <source>
        <dbReference type="ARBA" id="ARBA00022692"/>
    </source>
</evidence>
<feature type="transmembrane region" description="Helical" evidence="5">
    <location>
        <begin position="148"/>
        <end position="171"/>
    </location>
</feature>
<comment type="subcellular location">
    <subcellularLocation>
        <location evidence="1">Membrane</location>
        <topology evidence="1">Multi-pass membrane protein</topology>
    </subcellularLocation>
</comment>
<dbReference type="GeneID" id="85323072"/>
<gene>
    <name evidence="6" type="ORF">B0T26DRAFT_675228</name>
</gene>
<dbReference type="AlphaFoldDB" id="A0AA40AJ69"/>
<dbReference type="EMBL" id="JAUIRO010000004">
    <property type="protein sequence ID" value="KAK0716807.1"/>
    <property type="molecule type" value="Genomic_DNA"/>
</dbReference>
<dbReference type="Gene3D" id="1.20.58.340">
    <property type="entry name" value="Magnesium transport protein CorA, transmembrane region"/>
    <property type="match status" value="1"/>
</dbReference>
<evidence type="ECO:0000256" key="3">
    <source>
        <dbReference type="ARBA" id="ARBA00022989"/>
    </source>
</evidence>
<organism evidence="6 7">
    <name type="scientific">Lasiosphaeria miniovina</name>
    <dbReference type="NCBI Taxonomy" id="1954250"/>
    <lineage>
        <taxon>Eukaryota</taxon>
        <taxon>Fungi</taxon>
        <taxon>Dikarya</taxon>
        <taxon>Ascomycota</taxon>
        <taxon>Pezizomycotina</taxon>
        <taxon>Sordariomycetes</taxon>
        <taxon>Sordariomycetidae</taxon>
        <taxon>Sordariales</taxon>
        <taxon>Lasiosphaeriaceae</taxon>
        <taxon>Lasiosphaeria</taxon>
    </lineage>
</organism>
<keyword evidence="4 5" id="KW-0472">Membrane</keyword>
<keyword evidence="7" id="KW-1185">Reference proteome</keyword>
<evidence type="ECO:0000313" key="6">
    <source>
        <dbReference type="EMBL" id="KAK0716807.1"/>
    </source>
</evidence>
<evidence type="ECO:0000256" key="4">
    <source>
        <dbReference type="ARBA" id="ARBA00023136"/>
    </source>
</evidence>
<protein>
    <submittedName>
        <fullName evidence="6">Uncharacterized protein</fullName>
    </submittedName>
</protein>
<reference evidence="6" key="1">
    <citation type="submission" date="2023-06" db="EMBL/GenBank/DDBJ databases">
        <title>Genome-scale phylogeny and comparative genomics of the fungal order Sordariales.</title>
        <authorList>
            <consortium name="Lawrence Berkeley National Laboratory"/>
            <person name="Hensen N."/>
            <person name="Bonometti L."/>
            <person name="Westerberg I."/>
            <person name="Brannstrom I.O."/>
            <person name="Guillou S."/>
            <person name="Cros-Aarteil S."/>
            <person name="Calhoun S."/>
            <person name="Haridas S."/>
            <person name="Kuo A."/>
            <person name="Mondo S."/>
            <person name="Pangilinan J."/>
            <person name="Riley R."/>
            <person name="LaButti K."/>
            <person name="Andreopoulos B."/>
            <person name="Lipzen A."/>
            <person name="Chen C."/>
            <person name="Yanf M."/>
            <person name="Daum C."/>
            <person name="Ng V."/>
            <person name="Clum A."/>
            <person name="Steindorff A."/>
            <person name="Ohm R."/>
            <person name="Martin F."/>
            <person name="Silar P."/>
            <person name="Natvig D."/>
            <person name="Lalanne C."/>
            <person name="Gautier V."/>
            <person name="Ament-velasquez S.L."/>
            <person name="Kruys A."/>
            <person name="Hutchinson M.I."/>
            <person name="Powell A.J."/>
            <person name="Barry K."/>
            <person name="Miller A.N."/>
            <person name="Grigoriev I.V."/>
            <person name="Debuchy R."/>
            <person name="Gladieux P."/>
            <person name="Thoren M.H."/>
            <person name="Johannesson H."/>
        </authorList>
    </citation>
    <scope>NUCLEOTIDE SEQUENCE</scope>
    <source>
        <strain evidence="6">SMH2392-1A</strain>
    </source>
</reference>
<name>A0AA40AJ69_9PEZI</name>
<keyword evidence="2 5" id="KW-0812">Transmembrane</keyword>
<evidence type="ECO:0000256" key="1">
    <source>
        <dbReference type="ARBA" id="ARBA00004141"/>
    </source>
</evidence>
<proteinExistence type="predicted"/>
<feature type="transmembrane region" description="Helical" evidence="5">
    <location>
        <begin position="183"/>
        <end position="202"/>
    </location>
</feature>
<dbReference type="GO" id="GO:0016020">
    <property type="term" value="C:membrane"/>
    <property type="evidence" value="ECO:0007669"/>
    <property type="project" value="UniProtKB-SubCell"/>
</dbReference>
<dbReference type="Proteomes" id="UP001172101">
    <property type="component" value="Unassembled WGS sequence"/>
</dbReference>